<dbReference type="InterPro" id="IPR016195">
    <property type="entry name" value="Pol/histidinol_Pase-like"/>
</dbReference>
<dbReference type="GO" id="GO:0035312">
    <property type="term" value="F:5'-3' DNA exonuclease activity"/>
    <property type="evidence" value="ECO:0007669"/>
    <property type="project" value="TreeGrafter"/>
</dbReference>
<dbReference type="CDD" id="cd07432">
    <property type="entry name" value="PHP_HisPPase"/>
    <property type="match status" value="1"/>
</dbReference>
<dbReference type="InterPro" id="IPR003141">
    <property type="entry name" value="Pol/His_phosphatase_N"/>
</dbReference>
<dbReference type="EMBL" id="DRUC01000075">
    <property type="protein sequence ID" value="HHF48552.1"/>
    <property type="molecule type" value="Genomic_DNA"/>
</dbReference>
<dbReference type="NCBIfam" id="NF038032">
    <property type="entry name" value="CehA_McbA_metalo"/>
    <property type="match status" value="1"/>
</dbReference>
<feature type="domain" description="Polymerase/histidinol phosphatase N-terminal" evidence="1">
    <location>
        <begin position="4"/>
        <end position="71"/>
    </location>
</feature>
<dbReference type="InterPro" id="IPR052018">
    <property type="entry name" value="PHP_domain"/>
</dbReference>
<gene>
    <name evidence="4" type="ORF">ENL48_05240</name>
    <name evidence="3" type="ORF">ENT89_06485</name>
    <name evidence="2" type="ORF">ENX77_00945</name>
</gene>
<reference evidence="3" key="1">
    <citation type="journal article" date="2020" name="mSystems">
        <title>Genome- and Community-Level Interaction Insights into Carbon Utilization and Element Cycling Functions of Hydrothermarchaeota in Hydrothermal Sediment.</title>
        <authorList>
            <person name="Zhou Z."/>
            <person name="Liu Y."/>
            <person name="Xu W."/>
            <person name="Pan J."/>
            <person name="Luo Z.H."/>
            <person name="Li M."/>
        </authorList>
    </citation>
    <scope>NUCLEOTIDE SEQUENCE [LARGE SCALE GENOMIC DNA]</scope>
    <source>
        <strain evidence="4">SpSt-10</strain>
        <strain evidence="3">SpSt-62</strain>
        <strain evidence="2">SpSt-97</strain>
    </source>
</reference>
<dbReference type="Pfam" id="PF13263">
    <property type="entry name" value="PHP_C"/>
    <property type="match status" value="1"/>
</dbReference>
<dbReference type="InterPro" id="IPR004013">
    <property type="entry name" value="PHP_dom"/>
</dbReference>
<dbReference type="GO" id="GO:0004534">
    <property type="term" value="F:5'-3' RNA exonuclease activity"/>
    <property type="evidence" value="ECO:0007669"/>
    <property type="project" value="TreeGrafter"/>
</dbReference>
<dbReference type="Pfam" id="PF02811">
    <property type="entry name" value="PHP"/>
    <property type="match status" value="1"/>
</dbReference>
<dbReference type="SUPFAM" id="SSF89550">
    <property type="entry name" value="PHP domain-like"/>
    <property type="match status" value="1"/>
</dbReference>
<protein>
    <submittedName>
        <fullName evidence="3">PHP domain-containing protein</fullName>
    </submittedName>
</protein>
<organism evidence="3">
    <name type="scientific">Geoglobus ahangari</name>
    <dbReference type="NCBI Taxonomy" id="113653"/>
    <lineage>
        <taxon>Archaea</taxon>
        <taxon>Methanobacteriati</taxon>
        <taxon>Methanobacteriota</taxon>
        <taxon>Archaeoglobi</taxon>
        <taxon>Archaeoglobales</taxon>
        <taxon>Archaeoglobaceae</taxon>
        <taxon>Geoglobus</taxon>
    </lineage>
</organism>
<dbReference type="EMBL" id="DTPI01000006">
    <property type="protein sequence ID" value="HGE65693.1"/>
    <property type="molecule type" value="Genomic_DNA"/>
</dbReference>
<dbReference type="AlphaFoldDB" id="A0A7C4W4T7"/>
<evidence type="ECO:0000313" key="4">
    <source>
        <dbReference type="EMBL" id="HHF48552.1"/>
    </source>
</evidence>
<evidence type="ECO:0000313" key="3">
    <source>
        <dbReference type="EMBL" id="HGU59777.1"/>
    </source>
</evidence>
<evidence type="ECO:0000259" key="1">
    <source>
        <dbReference type="SMART" id="SM00481"/>
    </source>
</evidence>
<name>A0A7C4W4T7_9EURY</name>
<dbReference type="SMART" id="SM00481">
    <property type="entry name" value="POLIIIAc"/>
    <property type="match status" value="1"/>
</dbReference>
<comment type="caution">
    <text evidence="3">The sequence shown here is derived from an EMBL/GenBank/DDBJ whole genome shotgun (WGS) entry which is preliminary data.</text>
</comment>
<accession>A0A7C4W4T7</accession>
<dbReference type="Gene3D" id="3.20.20.140">
    <property type="entry name" value="Metal-dependent hydrolases"/>
    <property type="match status" value="1"/>
</dbReference>
<sequence>MFKAELHVHSNHSDGRDCVKKIVLRALELGLNALSITDHDTLNGSLEAAEFVRDEHLDIDIIPGIEITTSDGHLLAYGVSRDIDRGMSLKESVWEVKKQNGLTAIPHPFQIDRHGVRRLELFRYVDAIEVFNAKFLTGFCNFLSWKISKKFNKTMIAGSDAHRIETIGYGITLIFYSDVLKGITKGKTKVCCKRTPLRYMFRV</sequence>
<dbReference type="EMBL" id="DTAK01000047">
    <property type="protein sequence ID" value="HGU59777.1"/>
    <property type="molecule type" value="Genomic_DNA"/>
</dbReference>
<dbReference type="PANTHER" id="PTHR42924:SF3">
    <property type="entry name" value="POLYMERASE_HISTIDINOL PHOSPHATASE N-TERMINAL DOMAIN-CONTAINING PROTEIN"/>
    <property type="match status" value="1"/>
</dbReference>
<dbReference type="PANTHER" id="PTHR42924">
    <property type="entry name" value="EXONUCLEASE"/>
    <property type="match status" value="1"/>
</dbReference>
<proteinExistence type="predicted"/>
<evidence type="ECO:0000313" key="2">
    <source>
        <dbReference type="EMBL" id="HGE65693.1"/>
    </source>
</evidence>